<feature type="compositionally biased region" description="Acidic residues" evidence="1">
    <location>
        <begin position="442"/>
        <end position="453"/>
    </location>
</feature>
<comment type="caution">
    <text evidence="2">The sequence shown here is derived from an EMBL/GenBank/DDBJ whole genome shotgun (WGS) entry which is preliminary data.</text>
</comment>
<organism evidence="2 3">
    <name type="scientific">Cochliobolus sativus</name>
    <name type="common">Common root rot and spot blotch fungus</name>
    <name type="synonym">Bipolaris sorokiniana</name>
    <dbReference type="NCBI Taxonomy" id="45130"/>
    <lineage>
        <taxon>Eukaryota</taxon>
        <taxon>Fungi</taxon>
        <taxon>Dikarya</taxon>
        <taxon>Ascomycota</taxon>
        <taxon>Pezizomycotina</taxon>
        <taxon>Dothideomycetes</taxon>
        <taxon>Pleosporomycetidae</taxon>
        <taxon>Pleosporales</taxon>
        <taxon>Pleosporineae</taxon>
        <taxon>Pleosporaceae</taxon>
        <taxon>Bipolaris</taxon>
    </lineage>
</organism>
<name>A0A8H5Z6H7_COCSA</name>
<feature type="region of interest" description="Disordered" evidence="1">
    <location>
        <begin position="391"/>
        <end position="453"/>
    </location>
</feature>
<accession>A0A8H5Z6H7</accession>
<dbReference type="Proteomes" id="UP000624244">
    <property type="component" value="Unassembled WGS sequence"/>
</dbReference>
<feature type="compositionally biased region" description="Basic and acidic residues" evidence="1">
    <location>
        <begin position="396"/>
        <end position="408"/>
    </location>
</feature>
<evidence type="ECO:0000256" key="1">
    <source>
        <dbReference type="SAM" id="MobiDB-lite"/>
    </source>
</evidence>
<feature type="region of interest" description="Disordered" evidence="1">
    <location>
        <begin position="158"/>
        <end position="220"/>
    </location>
</feature>
<dbReference type="EMBL" id="WNKQ01000024">
    <property type="protein sequence ID" value="KAF5844331.1"/>
    <property type="molecule type" value="Genomic_DNA"/>
</dbReference>
<gene>
    <name evidence="2" type="ORF">GGP41_004486</name>
</gene>
<dbReference type="AlphaFoldDB" id="A0A8H5Z6H7"/>
<sequence>MSSDAPKASAVSWEKARAYKPDRREFGGRSYTKVGQLNEQTSRAGAWVWAHIRPNASAAYIPSLVDSDGCEIKPARIYTGNEPESIRARPWDILTPVVPFDLLPTNSKEAAAAFFRVMYIVQEEADAGPVQLIDILRRVIDYDRPYPRLKRDPKLKMRMTKRRRLSSESSEDIVDAFPPTMNDTRSAAGQSDLSPTLASPMQPTVAPQTEQLPPSPTIPSPIVMPHQLQDRFPRQSHDASDQNPGYADEGACVQDLASLDSFSNLCRFQQQFEARQKLENQRINRLLKDVAAVDDKIGELERTHGSDLKPLFAHIRRTCLAECIKMVTTIRSSPTGAAQAVRSLSAAAQDRTEEVVHIPLMQETIIGVQGKQRQHQAKLINEISSLPNRFLVGGSSEERASTSRRNDPIEDGGSSVGAMDEESRIQDNSRIRRGKPAFSIDQNEDAGESDYSN</sequence>
<proteinExistence type="predicted"/>
<protein>
    <submittedName>
        <fullName evidence="2">Uncharacterized protein</fullName>
    </submittedName>
</protein>
<feature type="compositionally biased region" description="Polar residues" evidence="1">
    <location>
        <begin position="181"/>
        <end position="212"/>
    </location>
</feature>
<feature type="compositionally biased region" description="Basic and acidic residues" evidence="1">
    <location>
        <begin position="421"/>
        <end position="430"/>
    </location>
</feature>
<reference evidence="2" key="1">
    <citation type="submission" date="2019-11" db="EMBL/GenBank/DDBJ databases">
        <title>Bipolaris sorokiniana Genome sequencing.</title>
        <authorList>
            <person name="Wang H."/>
        </authorList>
    </citation>
    <scope>NUCLEOTIDE SEQUENCE</scope>
</reference>
<evidence type="ECO:0000313" key="3">
    <source>
        <dbReference type="Proteomes" id="UP000624244"/>
    </source>
</evidence>
<evidence type="ECO:0000313" key="2">
    <source>
        <dbReference type="EMBL" id="KAF5844331.1"/>
    </source>
</evidence>